<evidence type="ECO:0000313" key="1">
    <source>
        <dbReference type="EMBL" id="MDQ0149658.1"/>
    </source>
</evidence>
<name>A0ABT9UTI3_9FIRM</name>
<reference evidence="1 2" key="1">
    <citation type="submission" date="2023-07" db="EMBL/GenBank/DDBJ databases">
        <title>Genomic Encyclopedia of Type Strains, Phase IV (KMG-IV): sequencing the most valuable type-strain genomes for metagenomic binning, comparative biology and taxonomic classification.</title>
        <authorList>
            <person name="Goeker M."/>
        </authorList>
    </citation>
    <scope>NUCLEOTIDE SEQUENCE [LARGE SCALE GENOMIC DNA]</scope>
    <source>
        <strain evidence="1 2">DSM 20694</strain>
    </source>
</reference>
<dbReference type="EMBL" id="JAUSUF010000004">
    <property type="protein sequence ID" value="MDQ0149658.1"/>
    <property type="molecule type" value="Genomic_DNA"/>
</dbReference>
<sequence length="131" mass="16141">MEKTGDRFLKEEVYKFAKEVEIFLEMLNGTIIQSKYKNELHNIERQKSKLEKLVSDFKPSIYEEYSMKTKRAYEEMLYAKREFERVKKEKCFKEVIEEKELIYKEKANKYEDIKEYRNKLKEVLLNEEKKN</sequence>
<organism evidence="1 2">
    <name type="scientific">Eubacterium multiforme</name>
    <dbReference type="NCBI Taxonomy" id="83339"/>
    <lineage>
        <taxon>Bacteria</taxon>
        <taxon>Bacillati</taxon>
        <taxon>Bacillota</taxon>
        <taxon>Clostridia</taxon>
        <taxon>Eubacteriales</taxon>
        <taxon>Eubacteriaceae</taxon>
        <taxon>Eubacterium</taxon>
    </lineage>
</organism>
<gene>
    <name evidence="1" type="ORF">J2S18_001589</name>
</gene>
<accession>A0ABT9UTI3</accession>
<comment type="caution">
    <text evidence="1">The sequence shown here is derived from an EMBL/GenBank/DDBJ whole genome shotgun (WGS) entry which is preliminary data.</text>
</comment>
<evidence type="ECO:0000313" key="2">
    <source>
        <dbReference type="Proteomes" id="UP001228504"/>
    </source>
</evidence>
<evidence type="ECO:0008006" key="3">
    <source>
        <dbReference type="Google" id="ProtNLM"/>
    </source>
</evidence>
<proteinExistence type="predicted"/>
<protein>
    <recommendedName>
        <fullName evidence="3">Flagellar FliJ protein</fullName>
    </recommendedName>
</protein>
<dbReference type="Proteomes" id="UP001228504">
    <property type="component" value="Unassembled WGS sequence"/>
</dbReference>
<keyword evidence="2" id="KW-1185">Reference proteome</keyword>
<dbReference type="RefSeq" id="WP_307485380.1">
    <property type="nucleotide sequence ID" value="NZ_JAUSUF010000004.1"/>
</dbReference>